<evidence type="ECO:0000313" key="2">
    <source>
        <dbReference type="EMBL" id="DAF45599.1"/>
    </source>
</evidence>
<proteinExistence type="predicted"/>
<feature type="region of interest" description="Disordered" evidence="1">
    <location>
        <begin position="866"/>
        <end position="908"/>
    </location>
</feature>
<accession>A0A8S5S4I1</accession>
<reference evidence="2" key="1">
    <citation type="journal article" date="2021" name="Proc. Natl. Acad. Sci. U.S.A.">
        <title>A Catalog of Tens of Thousands of Viruses from Human Metagenomes Reveals Hidden Associations with Chronic Diseases.</title>
        <authorList>
            <person name="Tisza M.J."/>
            <person name="Buck C.B."/>
        </authorList>
    </citation>
    <scope>NUCLEOTIDE SEQUENCE</scope>
    <source>
        <strain evidence="2">CtBLh2</strain>
    </source>
</reference>
<name>A0A8S5S4I1_9CAUD</name>
<sequence>MLLLEVASGHPFGAEILGRRHGQHILSALVACRYGEVVLLGQLLQPDVPCRVAVEGQHVAVEEEAQLIDRKFVSCHFGGLCQILFGKTLGAVGERLAAQFGIPRVDLVQHVLLIEVEGLCERVAPGGREPVFQSAPSVASVPRRHDVAGHCRGVRAVHPGDGHALARVVHVADQAVADRKEDAALARLLERLGPLGEVGVEGSVAGPQVAYREGHLEVALRGVRGRGDQVGVIGRIEVAEAPQQVGASVFEQALRTVVAYRVGSGLLFAADPRIAVVHIGERVEPLAAAHLAQRAHGAPDDQRFAGVADHAQRSLGVVTRDDAPEVVGIDVVIHLAAHAVQGDDVGAADLFGLLDEGHVAGCGFAQGGQCFADRIAVVDHPGAWVAFAEGLDDGVPLRIVGDAGTGHDGVVRCFGGCRACAHRTCGQQREESLFHVRVVFIGLYFGVSHQRREDPHEGFGPAPPAGAAEPLAGGHRMASGRVVGEDRRHAGGELGVVYEGVHLEVVLETAEVHVGRSDDGQPVVDDQQLGVEEPRFVEEDLHPGAHHVVEIGVRGEVDQSRVGACGKHQPHVDASQRGGLQRRVEDVRRQVVGGLDPHPAAGVGHGVAVGLQQCPPLAERPSGHDLQDVVRVALCCGEVFRARNVPFGRGRPVAQEGDLQPCDAAALDPEVGVAPRPPLRAVHVAVGDVHASDEPYAAVDDHDLAVVAVIDLAGEARELHVQEGVHLDPFAAHPLEERFADAAASHVVVEDPHVDPLPGLFHECIAQAPPRFVVAEDVVLQVDVVPGPGDLAEQSFHFAAPVGVGGDAAAVEGHGMARGAQQAGQRTVGLRNSRACGVLGLLELQGDAFAHPSRDDALLGEVLPEEEVEDQPHDGRQHQHDDPRQGLQRVPVVGDDDQHDAENRHRVEHEERVCEDLLHGIGAGLGAAGYAAAAPGGWLLLVGGSVPGLRRLLVGEGDGVEQVLDPAHVVALAGLVQVGGVDVAVEREDAVVLRIDRGIADERAAHEITLHVPESAQFAPQASFEAEHPVAGSEGVRGGHVRAVRRAGNACRKAVACGDESLGRERFGSFVGIGVDEEPLAGGGVFVAGPEEVLLLFGQHVALRHLHIHAEDPFDGVADARVVKLVVGFDRTVALGFFEHLHEFVAVGREVIDDAAVVGALKRQHDLR</sequence>
<evidence type="ECO:0000256" key="1">
    <source>
        <dbReference type="SAM" id="MobiDB-lite"/>
    </source>
</evidence>
<feature type="region of interest" description="Disordered" evidence="1">
    <location>
        <begin position="452"/>
        <end position="472"/>
    </location>
</feature>
<feature type="compositionally biased region" description="Basic and acidic residues" evidence="1">
    <location>
        <begin position="870"/>
        <end position="884"/>
    </location>
</feature>
<organism evidence="2">
    <name type="scientific">Siphoviridae sp. ctBLh2</name>
    <dbReference type="NCBI Taxonomy" id="2827803"/>
    <lineage>
        <taxon>Viruses</taxon>
        <taxon>Duplodnaviria</taxon>
        <taxon>Heunggongvirae</taxon>
        <taxon>Uroviricota</taxon>
        <taxon>Caudoviricetes</taxon>
    </lineage>
</organism>
<protein>
    <submittedName>
        <fullName evidence="2">Uncharacterized protein</fullName>
    </submittedName>
</protein>
<dbReference type="EMBL" id="BK032514">
    <property type="protein sequence ID" value="DAF45599.1"/>
    <property type="molecule type" value="Genomic_DNA"/>
</dbReference>